<dbReference type="AlphaFoldDB" id="A0A2J6T3R2"/>
<gene>
    <name evidence="1" type="ORF">K444DRAFT_615044</name>
</gene>
<dbReference type="InParanoid" id="A0A2J6T3R2"/>
<accession>A0A2J6T3R2</accession>
<dbReference type="Proteomes" id="UP000235371">
    <property type="component" value="Unassembled WGS sequence"/>
</dbReference>
<dbReference type="RefSeq" id="XP_024734543.1">
    <property type="nucleotide sequence ID" value="XM_024880640.1"/>
</dbReference>
<dbReference type="EMBL" id="KZ613846">
    <property type="protein sequence ID" value="PMD57639.1"/>
    <property type="molecule type" value="Genomic_DNA"/>
</dbReference>
<evidence type="ECO:0000313" key="1">
    <source>
        <dbReference type="EMBL" id="PMD57639.1"/>
    </source>
</evidence>
<dbReference type="GeneID" id="36588717"/>
<reference evidence="1 2" key="1">
    <citation type="submission" date="2016-04" db="EMBL/GenBank/DDBJ databases">
        <title>A degradative enzymes factory behind the ericoid mycorrhizal symbiosis.</title>
        <authorList>
            <consortium name="DOE Joint Genome Institute"/>
            <person name="Martino E."/>
            <person name="Morin E."/>
            <person name="Grelet G."/>
            <person name="Kuo A."/>
            <person name="Kohler A."/>
            <person name="Daghino S."/>
            <person name="Barry K."/>
            <person name="Choi C."/>
            <person name="Cichocki N."/>
            <person name="Clum A."/>
            <person name="Copeland A."/>
            <person name="Hainaut M."/>
            <person name="Haridas S."/>
            <person name="Labutti K."/>
            <person name="Lindquist E."/>
            <person name="Lipzen A."/>
            <person name="Khouja H.-R."/>
            <person name="Murat C."/>
            <person name="Ohm R."/>
            <person name="Olson A."/>
            <person name="Spatafora J."/>
            <person name="Veneault-Fourrey C."/>
            <person name="Henrissat B."/>
            <person name="Grigoriev I."/>
            <person name="Martin F."/>
            <person name="Perotto S."/>
        </authorList>
    </citation>
    <scope>NUCLEOTIDE SEQUENCE [LARGE SCALE GENOMIC DNA]</scope>
    <source>
        <strain evidence="1 2">E</strain>
    </source>
</reference>
<protein>
    <submittedName>
        <fullName evidence="1">Uncharacterized protein</fullName>
    </submittedName>
</protein>
<sequence>MMTDGSAGGAGWYPHLDGWAVYGEVVIITAEAGLGHYGLTMTYWYWTTAALEELQEVSMEAGDLV</sequence>
<proteinExistence type="predicted"/>
<organism evidence="1 2">
    <name type="scientific">Hyaloscypha bicolor E</name>
    <dbReference type="NCBI Taxonomy" id="1095630"/>
    <lineage>
        <taxon>Eukaryota</taxon>
        <taxon>Fungi</taxon>
        <taxon>Dikarya</taxon>
        <taxon>Ascomycota</taxon>
        <taxon>Pezizomycotina</taxon>
        <taxon>Leotiomycetes</taxon>
        <taxon>Helotiales</taxon>
        <taxon>Hyaloscyphaceae</taxon>
        <taxon>Hyaloscypha</taxon>
        <taxon>Hyaloscypha bicolor</taxon>
    </lineage>
</organism>
<name>A0A2J6T3R2_9HELO</name>
<keyword evidence="2" id="KW-1185">Reference proteome</keyword>
<evidence type="ECO:0000313" key="2">
    <source>
        <dbReference type="Proteomes" id="UP000235371"/>
    </source>
</evidence>